<evidence type="ECO:0000313" key="2">
    <source>
        <dbReference type="Proteomes" id="UP000683246"/>
    </source>
</evidence>
<organism evidence="1 2">
    <name type="scientific">Vallitalea pronyensis</name>
    <dbReference type="NCBI Taxonomy" id="1348613"/>
    <lineage>
        <taxon>Bacteria</taxon>
        <taxon>Bacillati</taxon>
        <taxon>Bacillota</taxon>
        <taxon>Clostridia</taxon>
        <taxon>Lachnospirales</taxon>
        <taxon>Vallitaleaceae</taxon>
        <taxon>Vallitalea</taxon>
    </lineage>
</organism>
<protein>
    <recommendedName>
        <fullName evidence="3">Aminoglycoside phosphotransferase domain-containing protein</fullName>
    </recommendedName>
</protein>
<dbReference type="SUPFAM" id="SSF56112">
    <property type="entry name" value="Protein kinase-like (PK-like)"/>
    <property type="match status" value="1"/>
</dbReference>
<dbReference type="AlphaFoldDB" id="A0A8J8MPF7"/>
<accession>A0A8J8MPF7</accession>
<evidence type="ECO:0000313" key="1">
    <source>
        <dbReference type="EMBL" id="QUI25306.1"/>
    </source>
</evidence>
<gene>
    <name evidence="1" type="ORF">HZI73_24725</name>
</gene>
<proteinExistence type="predicted"/>
<dbReference type="KEGG" id="vpy:HZI73_24725"/>
<dbReference type="Proteomes" id="UP000683246">
    <property type="component" value="Chromosome"/>
</dbReference>
<sequence>MIPNRVLKSFRVDKVGVPLEGGQSTSVKYGDIVIKPIEDEHYYNYSSNIFYHLDNHGYRISRPIKNNQGQFVIDNYGASRYEPGKHDLSRIEDILEVSELLHRDLKGLNIKHVPVFENPWAKAQEVLWRDAKLPHHWDDKVYEIICPMLQQLKKLEVEYQLIHSDLGGNVLFCEGKEPLVIDFSPTFAPLGYADAIIISDNIAWDGLAMSTLKRLNKYKDYKEYIKFAVAFRVLTIAFFECGVERLEEEYNTYKSIWQYATSSSS</sequence>
<dbReference type="RefSeq" id="WP_212696007.1">
    <property type="nucleotide sequence ID" value="NZ_CP058649.1"/>
</dbReference>
<dbReference type="EMBL" id="CP058649">
    <property type="protein sequence ID" value="QUI25306.1"/>
    <property type="molecule type" value="Genomic_DNA"/>
</dbReference>
<keyword evidence="2" id="KW-1185">Reference proteome</keyword>
<dbReference type="InterPro" id="IPR011009">
    <property type="entry name" value="Kinase-like_dom_sf"/>
</dbReference>
<reference evidence="1" key="1">
    <citation type="submission" date="2020-07" db="EMBL/GenBank/DDBJ databases">
        <title>Vallitalea pronyensis genome.</title>
        <authorList>
            <person name="Postec A."/>
        </authorList>
    </citation>
    <scope>NUCLEOTIDE SEQUENCE</scope>
    <source>
        <strain evidence="1">FatNI3</strain>
    </source>
</reference>
<evidence type="ECO:0008006" key="3">
    <source>
        <dbReference type="Google" id="ProtNLM"/>
    </source>
</evidence>
<name>A0A8J8MPF7_9FIRM</name>